<reference evidence="1 2" key="1">
    <citation type="submission" date="2015-01" db="EMBL/GenBank/DDBJ databases">
        <title>Evolution of Trichinella species and genotypes.</title>
        <authorList>
            <person name="Korhonen P.K."/>
            <person name="Edoardo P."/>
            <person name="Giuseppe L.R."/>
            <person name="Gasser R.B."/>
        </authorList>
    </citation>
    <scope>NUCLEOTIDE SEQUENCE [LARGE SCALE GENOMIC DNA]</scope>
    <source>
        <strain evidence="1">ISS588</strain>
    </source>
</reference>
<comment type="caution">
    <text evidence="1">The sequence shown here is derived from an EMBL/GenBank/DDBJ whole genome shotgun (WGS) entry which is preliminary data.</text>
</comment>
<evidence type="ECO:0000313" key="1">
    <source>
        <dbReference type="EMBL" id="KRY99199.1"/>
    </source>
</evidence>
<accession>A0A0V1GLW5</accession>
<dbReference type="AlphaFoldDB" id="A0A0V1GLW5"/>
<gene>
    <name evidence="1" type="ORF">T4B_2876</name>
</gene>
<proteinExistence type="predicted"/>
<protein>
    <submittedName>
        <fullName evidence="1">Uncharacterized protein</fullName>
    </submittedName>
</protein>
<name>A0A0V1GLW5_TRIPS</name>
<dbReference type="EMBL" id="JYDS01001305">
    <property type="protein sequence ID" value="KRY99199.1"/>
    <property type="molecule type" value="Genomic_DNA"/>
</dbReference>
<keyword evidence="2" id="KW-1185">Reference proteome</keyword>
<sequence length="75" mass="8611">MKKKLQARNGLGRTLPDCVFHEIFQNLHMELNIFETYTFKNAVTLINDASAITISAIHKPKMRYSSNVAFIRSII</sequence>
<organism evidence="1 2">
    <name type="scientific">Trichinella pseudospiralis</name>
    <name type="common">Parasitic roundworm</name>
    <dbReference type="NCBI Taxonomy" id="6337"/>
    <lineage>
        <taxon>Eukaryota</taxon>
        <taxon>Metazoa</taxon>
        <taxon>Ecdysozoa</taxon>
        <taxon>Nematoda</taxon>
        <taxon>Enoplea</taxon>
        <taxon>Dorylaimia</taxon>
        <taxon>Trichinellida</taxon>
        <taxon>Trichinellidae</taxon>
        <taxon>Trichinella</taxon>
    </lineage>
</organism>
<evidence type="ECO:0000313" key="2">
    <source>
        <dbReference type="Proteomes" id="UP000054805"/>
    </source>
</evidence>
<dbReference type="Proteomes" id="UP000054805">
    <property type="component" value="Unassembled WGS sequence"/>
</dbReference>